<evidence type="ECO:0000256" key="1">
    <source>
        <dbReference type="SAM" id="MobiDB-lite"/>
    </source>
</evidence>
<keyword evidence="3" id="KW-1185">Reference proteome</keyword>
<organism evidence="2 3">
    <name type="scientific">Saguinus oedipus</name>
    <name type="common">Cotton-top tamarin</name>
    <name type="synonym">Oedipomidas oedipus</name>
    <dbReference type="NCBI Taxonomy" id="9490"/>
    <lineage>
        <taxon>Eukaryota</taxon>
        <taxon>Metazoa</taxon>
        <taxon>Chordata</taxon>
        <taxon>Craniata</taxon>
        <taxon>Vertebrata</taxon>
        <taxon>Euteleostomi</taxon>
        <taxon>Mammalia</taxon>
        <taxon>Eutheria</taxon>
        <taxon>Euarchontoglires</taxon>
        <taxon>Primates</taxon>
        <taxon>Haplorrhini</taxon>
        <taxon>Platyrrhini</taxon>
        <taxon>Cebidae</taxon>
        <taxon>Callitrichinae</taxon>
        <taxon>Saguinus</taxon>
    </lineage>
</organism>
<sequence>VALWPVGRGAPAIPPMAEPRLSTQSPQLPEDGTLMAVYDKSGFSHSETSLVAVIYLSRQVRPLPHPSLPAGLCSLVPEPDSGHLPSRTKS</sequence>
<evidence type="ECO:0000313" key="3">
    <source>
        <dbReference type="Proteomes" id="UP001266305"/>
    </source>
</evidence>
<reference evidence="2 3" key="1">
    <citation type="submission" date="2023-05" db="EMBL/GenBank/DDBJ databases">
        <title>B98-5 Cell Line De Novo Hybrid Assembly: An Optical Mapping Approach.</title>
        <authorList>
            <person name="Kananen K."/>
            <person name="Auerbach J.A."/>
            <person name="Kautto E."/>
            <person name="Blachly J.S."/>
        </authorList>
    </citation>
    <scope>NUCLEOTIDE SEQUENCE [LARGE SCALE GENOMIC DNA]</scope>
    <source>
        <strain evidence="2">B95-8</strain>
        <tissue evidence="2">Cell line</tissue>
    </source>
</reference>
<feature type="region of interest" description="Disordered" evidence="1">
    <location>
        <begin position="1"/>
        <end position="28"/>
    </location>
</feature>
<dbReference type="EMBL" id="JASSZA010000411">
    <property type="protein sequence ID" value="KAK2081107.1"/>
    <property type="molecule type" value="Genomic_DNA"/>
</dbReference>
<comment type="caution">
    <text evidence="2">The sequence shown here is derived from an EMBL/GenBank/DDBJ whole genome shotgun (WGS) entry which is preliminary data.</text>
</comment>
<name>A0ABQ9T8N5_SAGOE</name>
<dbReference type="Proteomes" id="UP001266305">
    <property type="component" value="Unassembled WGS sequence"/>
</dbReference>
<feature type="non-terminal residue" evidence="2">
    <location>
        <position position="1"/>
    </location>
</feature>
<accession>A0ABQ9T8N5</accession>
<protein>
    <submittedName>
        <fullName evidence="2">Uncharacterized protein</fullName>
    </submittedName>
</protein>
<proteinExistence type="predicted"/>
<gene>
    <name evidence="2" type="ORF">P7K49_040222</name>
</gene>
<evidence type="ECO:0000313" key="2">
    <source>
        <dbReference type="EMBL" id="KAK2081107.1"/>
    </source>
</evidence>